<reference evidence="8" key="2">
    <citation type="submission" date="2025-09" db="UniProtKB">
        <authorList>
            <consortium name="Ensembl"/>
        </authorList>
    </citation>
    <scope>IDENTIFICATION</scope>
</reference>
<feature type="compositionally biased region" description="Low complexity" evidence="4">
    <location>
        <begin position="116"/>
        <end position="132"/>
    </location>
</feature>
<evidence type="ECO:0000259" key="7">
    <source>
        <dbReference type="PROSITE" id="PS50835"/>
    </source>
</evidence>
<dbReference type="InterPro" id="IPR007110">
    <property type="entry name" value="Ig-like_dom"/>
</dbReference>
<dbReference type="GeneTree" id="ENSGT00940000162693"/>
<dbReference type="PANTHER" id="PTHR11738:SF129">
    <property type="entry name" value="LEUKOCYTE-ASSOCIATED IMMUNOGLOBULIN-LIKE RECEPTOR 1"/>
    <property type="match status" value="1"/>
</dbReference>
<feature type="domain" description="Ig-like" evidence="7">
    <location>
        <begin position="17"/>
        <end position="103"/>
    </location>
</feature>
<dbReference type="GO" id="GO:0002764">
    <property type="term" value="P:immune response-regulating signaling pathway"/>
    <property type="evidence" value="ECO:0007669"/>
    <property type="project" value="TreeGrafter"/>
</dbReference>
<evidence type="ECO:0000256" key="2">
    <source>
        <dbReference type="ARBA" id="ARBA00023157"/>
    </source>
</evidence>
<keyword evidence="2" id="KW-1015">Disulfide bond</keyword>
<feature type="transmembrane region" description="Helical" evidence="5">
    <location>
        <begin position="156"/>
        <end position="181"/>
    </location>
</feature>
<dbReference type="Ensembl" id="ENSCLAT00000000888.1">
    <property type="protein sequence ID" value="ENSCLAP00000000851.1"/>
    <property type="gene ID" value="ENSCLAG00000000660.1"/>
</dbReference>
<dbReference type="InterPro" id="IPR036179">
    <property type="entry name" value="Ig-like_dom_sf"/>
</dbReference>
<keyword evidence="1 6" id="KW-0732">Signal</keyword>
<evidence type="ECO:0000256" key="3">
    <source>
        <dbReference type="ARBA" id="ARBA00023319"/>
    </source>
</evidence>
<feature type="region of interest" description="Disordered" evidence="4">
    <location>
        <begin position="116"/>
        <end position="148"/>
    </location>
</feature>
<feature type="compositionally biased region" description="Basic and acidic residues" evidence="4">
    <location>
        <begin position="193"/>
        <end position="203"/>
    </location>
</feature>
<dbReference type="PROSITE" id="PS50835">
    <property type="entry name" value="IG_LIKE"/>
    <property type="match status" value="1"/>
</dbReference>
<evidence type="ECO:0000256" key="6">
    <source>
        <dbReference type="SAM" id="SignalP"/>
    </source>
</evidence>
<dbReference type="GO" id="GO:0005886">
    <property type="term" value="C:plasma membrane"/>
    <property type="evidence" value="ECO:0007669"/>
    <property type="project" value="TreeGrafter"/>
</dbReference>
<keyword evidence="5" id="KW-1133">Transmembrane helix</keyword>
<dbReference type="InterPro" id="IPR050412">
    <property type="entry name" value="Ig-like_Receptors_ImmuneReg"/>
</dbReference>
<evidence type="ECO:0000313" key="9">
    <source>
        <dbReference type="Proteomes" id="UP000694398"/>
    </source>
</evidence>
<dbReference type="FunFam" id="2.60.40.10:FF:000049">
    <property type="entry name" value="Leukocyte immunoglobulin-like receptor subfamily B member 1"/>
    <property type="match status" value="1"/>
</dbReference>
<dbReference type="Gene3D" id="2.60.40.10">
    <property type="entry name" value="Immunoglobulins"/>
    <property type="match status" value="1"/>
</dbReference>
<dbReference type="InterPro" id="IPR013783">
    <property type="entry name" value="Ig-like_fold"/>
</dbReference>
<accession>A0A8C2UJ02</accession>
<evidence type="ECO:0000256" key="5">
    <source>
        <dbReference type="SAM" id="Phobius"/>
    </source>
</evidence>
<feature type="chain" id="PRO_5034640752" evidence="6">
    <location>
        <begin position="22"/>
        <end position="286"/>
    </location>
</feature>
<evidence type="ECO:0000256" key="4">
    <source>
        <dbReference type="SAM" id="MobiDB-lite"/>
    </source>
</evidence>
<feature type="region of interest" description="Disordered" evidence="4">
    <location>
        <begin position="188"/>
        <end position="217"/>
    </location>
</feature>
<keyword evidence="5" id="KW-0472">Membrane</keyword>
<gene>
    <name evidence="8" type="primary">LOC102009120</name>
</gene>
<dbReference type="AlphaFoldDB" id="A0A8C2UJ02"/>
<feature type="signal peptide" evidence="6">
    <location>
        <begin position="1"/>
        <end position="21"/>
    </location>
</feature>
<reference evidence="8" key="1">
    <citation type="submission" date="2025-08" db="UniProtKB">
        <authorList>
            <consortium name="Ensembl"/>
        </authorList>
    </citation>
    <scope>IDENTIFICATION</scope>
</reference>
<feature type="compositionally biased region" description="Polar residues" evidence="4">
    <location>
        <begin position="133"/>
        <end position="148"/>
    </location>
</feature>
<evidence type="ECO:0000313" key="8">
    <source>
        <dbReference type="Ensembl" id="ENSCLAP00000000851.1"/>
    </source>
</evidence>
<evidence type="ECO:0000256" key="1">
    <source>
        <dbReference type="ARBA" id="ARBA00022729"/>
    </source>
</evidence>
<keyword evidence="9" id="KW-1185">Reference proteome</keyword>
<protein>
    <submittedName>
        <fullName evidence="8">Leukocyte-associated immunoglobulin-like receptor 1</fullName>
    </submittedName>
</protein>
<dbReference type="Proteomes" id="UP000694398">
    <property type="component" value="Unassembled WGS sequence"/>
</dbReference>
<keyword evidence="5" id="KW-0812">Transmembrane</keyword>
<keyword evidence="3" id="KW-0393">Immunoglobulin domain</keyword>
<organism evidence="8 9">
    <name type="scientific">Chinchilla lanigera</name>
    <name type="common">Long-tailed chinchilla</name>
    <name type="synonym">Chinchilla villidera</name>
    <dbReference type="NCBI Taxonomy" id="34839"/>
    <lineage>
        <taxon>Eukaryota</taxon>
        <taxon>Metazoa</taxon>
        <taxon>Chordata</taxon>
        <taxon>Craniata</taxon>
        <taxon>Vertebrata</taxon>
        <taxon>Euteleostomi</taxon>
        <taxon>Mammalia</taxon>
        <taxon>Eutheria</taxon>
        <taxon>Euarchontoglires</taxon>
        <taxon>Glires</taxon>
        <taxon>Rodentia</taxon>
        <taxon>Hystricomorpha</taxon>
        <taxon>Chinchillidae</taxon>
        <taxon>Chinchilla</taxon>
    </lineage>
</organism>
<dbReference type="PANTHER" id="PTHR11738">
    <property type="entry name" value="MHC CLASS I NK CELL RECEPTOR"/>
    <property type="match status" value="1"/>
</dbReference>
<dbReference type="OMA" id="CIYQIES"/>
<sequence length="286" mass="30715">MAPRPTSLLALGFLPAPSISAEPGPVSPQGRSVTIVCRAPGDFEIFRLEDCSPGRGCTTVEEKKSTWSLKMEARFLLTSMHAAHYACVYQKSSAWSSRSKTLKVLVTGVDVTQAPNSPASALPSARSPDLSPVSTSPRTTWTPGDSSHMATSELKAVHLCILIGVSVGFLLLLLLLLLFCLHRQRQNKHGLPRHKDQEQRPQERASLAGDGPGRTAGWATADRALQQGREQGTSTPLQGPQEVTYAQLDHRALTLRGAQDVSPRSTECSTYAILARQGPSPPGSCT</sequence>
<name>A0A8C2UJ02_CHILA</name>
<dbReference type="SUPFAM" id="SSF48726">
    <property type="entry name" value="Immunoglobulin"/>
    <property type="match status" value="1"/>
</dbReference>
<proteinExistence type="predicted"/>